<dbReference type="AlphaFoldDB" id="A0A433VUR8"/>
<dbReference type="Proteomes" id="UP000271624">
    <property type="component" value="Unassembled WGS sequence"/>
</dbReference>
<name>A0A433VUR8_9CYAN</name>
<evidence type="ECO:0000313" key="1">
    <source>
        <dbReference type="EMBL" id="RUT09848.1"/>
    </source>
</evidence>
<evidence type="ECO:0000313" key="2">
    <source>
        <dbReference type="Proteomes" id="UP000271624"/>
    </source>
</evidence>
<sequence>MLRPNLGDFSSIICFKAAIVGMEDALGDKATAIALTTAGRSRGRQLATELGLSGSMMSLDDIGYKLGYALGKTGTCLCSVEKIVSEGDVIKVYTSETLCSAGEPQGSERKCTYTLGAVWGALEQTLGKRFQGKHTESVLRGGTHDVFEFTEFK</sequence>
<reference evidence="1" key="2">
    <citation type="journal article" date="2019" name="Genome Biol. Evol.">
        <title>Day and night: Metabolic profiles and evolutionary relationships of six axenic non-marine cyanobacteria.</title>
        <authorList>
            <person name="Will S.E."/>
            <person name="Henke P."/>
            <person name="Boedeker C."/>
            <person name="Huang S."/>
            <person name="Brinkmann H."/>
            <person name="Rohde M."/>
            <person name="Jarek M."/>
            <person name="Friedl T."/>
            <person name="Seufert S."/>
            <person name="Schumacher M."/>
            <person name="Overmann J."/>
            <person name="Neumann-Schaal M."/>
            <person name="Petersen J."/>
        </authorList>
    </citation>
    <scope>NUCLEOTIDE SEQUENCE [LARGE SCALE GENOMIC DNA]</scope>
    <source>
        <strain evidence="1">PCC 7102</strain>
    </source>
</reference>
<dbReference type="RefSeq" id="WP_127078235.1">
    <property type="nucleotide sequence ID" value="NZ_RSCL01000001.1"/>
</dbReference>
<proteinExistence type="predicted"/>
<comment type="caution">
    <text evidence="1">The sequence shown here is derived from an EMBL/GenBank/DDBJ whole genome shotgun (WGS) entry which is preliminary data.</text>
</comment>
<dbReference type="InterPro" id="IPR024096">
    <property type="entry name" value="NO_sig/Golgi_transp_ligand-bd"/>
</dbReference>
<protein>
    <recommendedName>
        <fullName evidence="3">Hydrocarbon-binding protein</fullName>
    </recommendedName>
</protein>
<dbReference type="EMBL" id="RSCL01000001">
    <property type="protein sequence ID" value="RUT09848.1"/>
    <property type="molecule type" value="Genomic_DNA"/>
</dbReference>
<gene>
    <name evidence="1" type="ORF">DSM106972_003430</name>
</gene>
<reference evidence="1" key="1">
    <citation type="submission" date="2018-12" db="EMBL/GenBank/DDBJ databases">
        <authorList>
            <person name="Will S."/>
            <person name="Neumann-Schaal M."/>
            <person name="Henke P."/>
        </authorList>
    </citation>
    <scope>NUCLEOTIDE SEQUENCE</scope>
    <source>
        <strain evidence="1">PCC 7102</strain>
    </source>
</reference>
<keyword evidence="2" id="KW-1185">Reference proteome</keyword>
<evidence type="ECO:0008006" key="3">
    <source>
        <dbReference type="Google" id="ProtNLM"/>
    </source>
</evidence>
<dbReference type="Gene3D" id="3.30.1380.20">
    <property type="entry name" value="Trafficking protein particle complex subunit 3"/>
    <property type="match status" value="1"/>
</dbReference>
<dbReference type="SUPFAM" id="SSF111126">
    <property type="entry name" value="Ligand-binding domain in the NO signalling and Golgi transport"/>
    <property type="match status" value="1"/>
</dbReference>
<organism evidence="1 2">
    <name type="scientific">Dulcicalothrix desertica PCC 7102</name>
    <dbReference type="NCBI Taxonomy" id="232991"/>
    <lineage>
        <taxon>Bacteria</taxon>
        <taxon>Bacillati</taxon>
        <taxon>Cyanobacteriota</taxon>
        <taxon>Cyanophyceae</taxon>
        <taxon>Nostocales</taxon>
        <taxon>Calotrichaceae</taxon>
        <taxon>Dulcicalothrix</taxon>
    </lineage>
</organism>
<accession>A0A433VUR8</accession>
<dbReference type="OrthoDB" id="573193at2"/>